<reference evidence="1" key="1">
    <citation type="submission" date="2019-03" db="EMBL/GenBank/DDBJ databases">
        <authorList>
            <person name="Mank J."/>
            <person name="Almeida P."/>
        </authorList>
    </citation>
    <scope>NUCLEOTIDE SEQUENCE</scope>
    <source>
        <strain evidence="1">78183</strain>
    </source>
</reference>
<name>A0A6N2MYX7_SALVM</name>
<proteinExistence type="predicted"/>
<protein>
    <submittedName>
        <fullName evidence="1">Uncharacterized protein</fullName>
    </submittedName>
</protein>
<accession>A0A6N2MYX7</accession>
<dbReference type="AlphaFoldDB" id="A0A6N2MYX7"/>
<organism evidence="1">
    <name type="scientific">Salix viminalis</name>
    <name type="common">Common osier</name>
    <name type="synonym">Basket willow</name>
    <dbReference type="NCBI Taxonomy" id="40686"/>
    <lineage>
        <taxon>Eukaryota</taxon>
        <taxon>Viridiplantae</taxon>
        <taxon>Streptophyta</taxon>
        <taxon>Embryophyta</taxon>
        <taxon>Tracheophyta</taxon>
        <taxon>Spermatophyta</taxon>
        <taxon>Magnoliopsida</taxon>
        <taxon>eudicotyledons</taxon>
        <taxon>Gunneridae</taxon>
        <taxon>Pentapetalae</taxon>
        <taxon>rosids</taxon>
        <taxon>fabids</taxon>
        <taxon>Malpighiales</taxon>
        <taxon>Salicaceae</taxon>
        <taxon>Saliceae</taxon>
        <taxon>Salix</taxon>
    </lineage>
</organism>
<sequence length="90" mass="10038">MMGSLKRNWFPPAIIDANLPIVALSRLVAIIDENLPFVELSRLVAVDNLRNWWPPLGPAEVLIYGCKALQPNPGKTVFLRHAVHKTSRGI</sequence>
<evidence type="ECO:0000313" key="1">
    <source>
        <dbReference type="EMBL" id="VFU58676.1"/>
    </source>
</evidence>
<dbReference type="EMBL" id="CAADRP010001996">
    <property type="protein sequence ID" value="VFU58676.1"/>
    <property type="molecule type" value="Genomic_DNA"/>
</dbReference>
<gene>
    <name evidence="1" type="ORF">SVIM_LOCUS429361</name>
</gene>